<dbReference type="EMBL" id="BAAAQW010000003">
    <property type="protein sequence ID" value="GAA2198408.1"/>
    <property type="molecule type" value="Genomic_DNA"/>
</dbReference>
<keyword evidence="3" id="KW-1185">Reference proteome</keyword>
<protein>
    <submittedName>
        <fullName evidence="2">Uncharacterized protein</fullName>
    </submittedName>
</protein>
<name>A0ABN3BPE4_9MICC</name>
<feature type="region of interest" description="Disordered" evidence="1">
    <location>
        <begin position="79"/>
        <end position="103"/>
    </location>
</feature>
<comment type="caution">
    <text evidence="2">The sequence shown here is derived from an EMBL/GenBank/DDBJ whole genome shotgun (WGS) entry which is preliminary data.</text>
</comment>
<proteinExistence type="predicted"/>
<evidence type="ECO:0000256" key="1">
    <source>
        <dbReference type="SAM" id="MobiDB-lite"/>
    </source>
</evidence>
<sequence>MARGGVTLRGVPLPGSAVLREKCPKRALLAQNGTSQRQMASQRVIVGAEALLAAAAPGLGTGTWPRRCRPEVAVSGIWPGKAAAPQGRVERSPPVPARAPGSV</sequence>
<reference evidence="2 3" key="1">
    <citation type="journal article" date="2019" name="Int. J. Syst. Evol. Microbiol.">
        <title>The Global Catalogue of Microorganisms (GCM) 10K type strain sequencing project: providing services to taxonomists for standard genome sequencing and annotation.</title>
        <authorList>
            <consortium name="The Broad Institute Genomics Platform"/>
            <consortium name="The Broad Institute Genome Sequencing Center for Infectious Disease"/>
            <person name="Wu L."/>
            <person name="Ma J."/>
        </authorList>
    </citation>
    <scope>NUCLEOTIDE SEQUENCE [LARGE SCALE GENOMIC DNA]</scope>
    <source>
        <strain evidence="2 3">JCM 16034</strain>
    </source>
</reference>
<organism evidence="2 3">
    <name type="scientific">Sinomonas flava</name>
    <dbReference type="NCBI Taxonomy" id="496857"/>
    <lineage>
        <taxon>Bacteria</taxon>
        <taxon>Bacillati</taxon>
        <taxon>Actinomycetota</taxon>
        <taxon>Actinomycetes</taxon>
        <taxon>Micrococcales</taxon>
        <taxon>Micrococcaceae</taxon>
        <taxon>Sinomonas</taxon>
    </lineage>
</organism>
<evidence type="ECO:0000313" key="3">
    <source>
        <dbReference type="Proteomes" id="UP001500432"/>
    </source>
</evidence>
<gene>
    <name evidence="2" type="ORF">GCM10009849_10970</name>
</gene>
<evidence type="ECO:0000313" key="2">
    <source>
        <dbReference type="EMBL" id="GAA2198408.1"/>
    </source>
</evidence>
<dbReference type="Proteomes" id="UP001500432">
    <property type="component" value="Unassembled WGS sequence"/>
</dbReference>
<accession>A0ABN3BPE4</accession>